<keyword evidence="4" id="KW-1185">Reference proteome</keyword>
<evidence type="ECO:0000313" key="3">
    <source>
        <dbReference type="EMBL" id="PJZ27459.1"/>
    </source>
</evidence>
<name>A0A2M9XIH5_9LEPT</name>
<proteinExistence type="predicted"/>
<dbReference type="EMBL" id="NPDN01000001">
    <property type="protein sequence ID" value="PJZ27459.1"/>
    <property type="molecule type" value="Genomic_DNA"/>
</dbReference>
<dbReference type="InterPro" id="IPR003646">
    <property type="entry name" value="SH3-like_bac-type"/>
</dbReference>
<sequence length="361" mass="40847">MAAMAFKFRILLLLLLPPLYLSLVAQTSDPYHYVLITSGVLNVRETPENGKILFTLNRGNKVKILPDETKGPIDWSKIKTEDGRTGFVSRKYLGLTPPDTLDEYKLIGFVWSGYDPKDLPTFVPLAFFSQKGWQEAKDEYEFDYKFRSGVNTSLPSFSLLEGDKGPSFSAASPTTYGCQSLPALKVKPAGDVKAKKDWLVYSPDLGLQSIPLQELSKTDTDYTLFKNLAETTWKARGYPETEWLHSTMEEVYSFKNSKKETFLSGRIVYHKKGAERRYLYLLGRKFGTDRVLISYEKSEKLTEEVGFYGGSYHLIGVIYREEDPVPILLFTDIGYDSSIKSLYELKNGTLQLLLRGAGDAC</sequence>
<dbReference type="PROSITE" id="PS51781">
    <property type="entry name" value="SH3B"/>
    <property type="match status" value="1"/>
</dbReference>
<protein>
    <recommendedName>
        <fullName evidence="2">SH3b domain-containing protein</fullName>
    </recommendedName>
</protein>
<dbReference type="AlphaFoldDB" id="A0A2M9XIH5"/>
<organism evidence="3 4">
    <name type="scientific">Leptospira hartskeerlii</name>
    <dbReference type="NCBI Taxonomy" id="2023177"/>
    <lineage>
        <taxon>Bacteria</taxon>
        <taxon>Pseudomonadati</taxon>
        <taxon>Spirochaetota</taxon>
        <taxon>Spirochaetia</taxon>
        <taxon>Leptospirales</taxon>
        <taxon>Leptospiraceae</taxon>
        <taxon>Leptospira</taxon>
    </lineage>
</organism>
<feature type="signal peptide" evidence="1">
    <location>
        <begin position="1"/>
        <end position="27"/>
    </location>
</feature>
<feature type="chain" id="PRO_5014605398" description="SH3b domain-containing protein" evidence="1">
    <location>
        <begin position="28"/>
        <end position="361"/>
    </location>
</feature>
<gene>
    <name evidence="3" type="ORF">CH357_02615</name>
</gene>
<dbReference type="Gene3D" id="2.30.30.40">
    <property type="entry name" value="SH3 Domains"/>
    <property type="match status" value="1"/>
</dbReference>
<comment type="caution">
    <text evidence="3">The sequence shown here is derived from an EMBL/GenBank/DDBJ whole genome shotgun (WGS) entry which is preliminary data.</text>
</comment>
<dbReference type="Pfam" id="PF08239">
    <property type="entry name" value="SH3_3"/>
    <property type="match status" value="1"/>
</dbReference>
<evidence type="ECO:0000259" key="2">
    <source>
        <dbReference type="PROSITE" id="PS51781"/>
    </source>
</evidence>
<keyword evidence="1" id="KW-0732">Signal</keyword>
<dbReference type="OrthoDB" id="339054at2"/>
<evidence type="ECO:0000256" key="1">
    <source>
        <dbReference type="SAM" id="SignalP"/>
    </source>
</evidence>
<accession>A0A2M9XIH5</accession>
<feature type="domain" description="SH3b" evidence="2">
    <location>
        <begin position="31"/>
        <end position="97"/>
    </location>
</feature>
<reference evidence="3 4" key="1">
    <citation type="submission" date="2017-07" db="EMBL/GenBank/DDBJ databases">
        <title>Leptospira spp. isolated from tropical soils.</title>
        <authorList>
            <person name="Thibeaux R."/>
            <person name="Iraola G."/>
            <person name="Ferres I."/>
            <person name="Bierque E."/>
            <person name="Girault D."/>
            <person name="Soupe-Gilbert M.-E."/>
            <person name="Picardeau M."/>
            <person name="Goarant C."/>
        </authorList>
    </citation>
    <scope>NUCLEOTIDE SEQUENCE [LARGE SCALE GENOMIC DNA]</scope>
    <source>
        <strain evidence="3 4">MCA1-C-A1</strain>
    </source>
</reference>
<dbReference type="RefSeq" id="WP_100705193.1">
    <property type="nucleotide sequence ID" value="NZ_NPDL01000010.1"/>
</dbReference>
<evidence type="ECO:0000313" key="4">
    <source>
        <dbReference type="Proteomes" id="UP000232196"/>
    </source>
</evidence>
<dbReference type="Proteomes" id="UP000232196">
    <property type="component" value="Unassembled WGS sequence"/>
</dbReference>